<gene>
    <name evidence="9" type="ORF">HXX08_22465</name>
    <name evidence="10" type="ORF">OZ401_004177</name>
</gene>
<dbReference type="AlphaFoldDB" id="A0A8T7M9F4"/>
<evidence type="ECO:0000256" key="5">
    <source>
        <dbReference type="ARBA" id="ARBA00022989"/>
    </source>
</evidence>
<dbReference type="SUPFAM" id="SSF161098">
    <property type="entry name" value="MetI-like"/>
    <property type="match status" value="1"/>
</dbReference>
<keyword evidence="2 7" id="KW-0813">Transport</keyword>
<accession>A0A8T7M9F4</accession>
<dbReference type="InterPro" id="IPR051393">
    <property type="entry name" value="ABC_transporter_permease"/>
</dbReference>
<feature type="transmembrane region" description="Helical" evidence="7">
    <location>
        <begin position="153"/>
        <end position="174"/>
    </location>
</feature>
<dbReference type="RefSeq" id="WP_341470468.1">
    <property type="nucleotide sequence ID" value="NZ_CP128400.1"/>
</dbReference>
<dbReference type="CDD" id="cd06261">
    <property type="entry name" value="TM_PBP2"/>
    <property type="match status" value="1"/>
</dbReference>
<dbReference type="GO" id="GO:0005886">
    <property type="term" value="C:plasma membrane"/>
    <property type="evidence" value="ECO:0007669"/>
    <property type="project" value="UniProtKB-SubCell"/>
</dbReference>
<evidence type="ECO:0000259" key="8">
    <source>
        <dbReference type="PROSITE" id="PS50928"/>
    </source>
</evidence>
<dbReference type="SUPFAM" id="SSF160964">
    <property type="entry name" value="MalF N-terminal region-like"/>
    <property type="match status" value="1"/>
</dbReference>
<dbReference type="GO" id="GO:0055085">
    <property type="term" value="P:transmembrane transport"/>
    <property type="evidence" value="ECO:0007669"/>
    <property type="project" value="InterPro"/>
</dbReference>
<evidence type="ECO:0000256" key="3">
    <source>
        <dbReference type="ARBA" id="ARBA00022475"/>
    </source>
</evidence>
<dbReference type="Gene3D" id="1.10.3720.10">
    <property type="entry name" value="MetI-like"/>
    <property type="match status" value="1"/>
</dbReference>
<reference evidence="9 11" key="1">
    <citation type="submission" date="2020-06" db="EMBL/GenBank/DDBJ databases">
        <title>Anoxygenic phototrophic Chloroflexota member uses a Type I reaction center.</title>
        <authorList>
            <person name="Tsuji J.M."/>
            <person name="Shaw N.A."/>
            <person name="Nagashima S."/>
            <person name="Venkiteswaran J."/>
            <person name="Schiff S.L."/>
            <person name="Hanada S."/>
            <person name="Tank M."/>
            <person name="Neufeld J.D."/>
        </authorList>
    </citation>
    <scope>NUCLEOTIDE SEQUENCE [LARGE SCALE GENOMIC DNA]</scope>
    <source>
        <strain evidence="9">L227-S17</strain>
    </source>
</reference>
<dbReference type="InterPro" id="IPR035906">
    <property type="entry name" value="MetI-like_sf"/>
</dbReference>
<evidence type="ECO:0000256" key="2">
    <source>
        <dbReference type="ARBA" id="ARBA00022448"/>
    </source>
</evidence>
<feature type="transmembrane region" description="Helical" evidence="7">
    <location>
        <begin position="58"/>
        <end position="81"/>
    </location>
</feature>
<name>A0A8T7M9F4_9CHLR</name>
<keyword evidence="3" id="KW-1003">Cell membrane</keyword>
<feature type="transmembrane region" description="Helical" evidence="7">
    <location>
        <begin position="186"/>
        <end position="206"/>
    </location>
</feature>
<dbReference type="PANTHER" id="PTHR30193">
    <property type="entry name" value="ABC TRANSPORTER PERMEASE PROTEIN"/>
    <property type="match status" value="1"/>
</dbReference>
<evidence type="ECO:0000256" key="7">
    <source>
        <dbReference type="RuleBase" id="RU363032"/>
    </source>
</evidence>
<feature type="transmembrane region" description="Helical" evidence="7">
    <location>
        <begin position="285"/>
        <end position="310"/>
    </location>
</feature>
<feature type="transmembrane region" description="Helical" evidence="7">
    <location>
        <begin position="93"/>
        <end position="115"/>
    </location>
</feature>
<protein>
    <submittedName>
        <fullName evidence="9">Sugar ABC transporter permease</fullName>
    </submittedName>
</protein>
<dbReference type="PROSITE" id="PS50928">
    <property type="entry name" value="ABC_TM1"/>
    <property type="match status" value="1"/>
</dbReference>
<sequence length="374" mass="41776">MQPTTEIDPRQTSTPHVKSWEPGQFFLSLLGLLVTLVVLWWGFLFLRGDFFPDAQNWFKAIFAIVWGVGGVASLFTVSNMLVEALPNDVRRRIQPYIFVGPGVAFLAWFLLIPLLRTFYQSFFDASSTNFVGLDNYQSAFTDRQMLESFKNNLLWLVLGTGLCVVLGLLIAVLADRSSFENFAKALIFLPMAISFVGAGVIFRFMFAYQPVDQPQIGVLNAVLVALGGQPQAWLAQEPWNTFFLIIVLVWMQTGYAMVLFSAALKGVPEDLLEAARIDGASEVQAFFGIIIPLIKGTIITVTTTIAIFTLKIFDVVIVMTGGQYGTEVVATQFYRQFFTNRNFGYGSAIAIVLFIAVLPVMIYNLRQLRKTEAF</sequence>
<dbReference type="PANTHER" id="PTHR30193:SF18">
    <property type="entry name" value="OSMOPROTECTIVE COMPOUNDS UPTAKE PERMEASE PROTEIN GGTC"/>
    <property type="match status" value="1"/>
</dbReference>
<dbReference type="Pfam" id="PF00528">
    <property type="entry name" value="BPD_transp_1"/>
    <property type="match status" value="1"/>
</dbReference>
<feature type="transmembrane region" description="Helical" evidence="7">
    <location>
        <begin position="25"/>
        <end position="46"/>
    </location>
</feature>
<evidence type="ECO:0000313" key="11">
    <source>
        <dbReference type="Proteomes" id="UP000521676"/>
    </source>
</evidence>
<dbReference type="EMBL" id="JACATZ010000003">
    <property type="protein sequence ID" value="NWJ48633.1"/>
    <property type="molecule type" value="Genomic_DNA"/>
</dbReference>
<reference evidence="10" key="2">
    <citation type="journal article" date="2024" name="Nature">
        <title>Anoxygenic phototroph of the Chloroflexota uses a type I reaction centre.</title>
        <authorList>
            <person name="Tsuji J.M."/>
            <person name="Shaw N.A."/>
            <person name="Nagashima S."/>
            <person name="Venkiteswaran J.J."/>
            <person name="Schiff S.L."/>
            <person name="Watanabe T."/>
            <person name="Fukui M."/>
            <person name="Hanada S."/>
            <person name="Tank M."/>
            <person name="Neufeld J.D."/>
        </authorList>
    </citation>
    <scope>NUCLEOTIDE SEQUENCE</scope>
    <source>
        <strain evidence="10">L227-S17</strain>
    </source>
</reference>
<proteinExistence type="inferred from homology"/>
<evidence type="ECO:0000256" key="1">
    <source>
        <dbReference type="ARBA" id="ARBA00004651"/>
    </source>
</evidence>
<dbReference type="InterPro" id="IPR000515">
    <property type="entry name" value="MetI-like"/>
</dbReference>
<evidence type="ECO:0000256" key="6">
    <source>
        <dbReference type="ARBA" id="ARBA00023136"/>
    </source>
</evidence>
<feature type="transmembrane region" description="Helical" evidence="7">
    <location>
        <begin position="242"/>
        <end position="264"/>
    </location>
</feature>
<evidence type="ECO:0000313" key="12">
    <source>
        <dbReference type="Proteomes" id="UP001431572"/>
    </source>
</evidence>
<comment type="similarity">
    <text evidence="7">Belongs to the binding-protein-dependent transport system permease family.</text>
</comment>
<evidence type="ECO:0000313" key="10">
    <source>
        <dbReference type="EMBL" id="WJW68563.1"/>
    </source>
</evidence>
<organism evidence="9 11">
    <name type="scientific">Candidatus Chlorohelix allophototropha</name>
    <dbReference type="NCBI Taxonomy" id="3003348"/>
    <lineage>
        <taxon>Bacteria</taxon>
        <taxon>Bacillati</taxon>
        <taxon>Chloroflexota</taxon>
        <taxon>Chloroflexia</taxon>
        <taxon>Candidatus Chloroheliales</taxon>
        <taxon>Candidatus Chloroheliaceae</taxon>
        <taxon>Candidatus Chlorohelix</taxon>
    </lineage>
</organism>
<dbReference type="EMBL" id="CP128400">
    <property type="protein sequence ID" value="WJW68563.1"/>
    <property type="molecule type" value="Genomic_DNA"/>
</dbReference>
<keyword evidence="5 7" id="KW-1133">Transmembrane helix</keyword>
<keyword evidence="4 7" id="KW-0812">Transmembrane</keyword>
<dbReference type="Proteomes" id="UP001431572">
    <property type="component" value="Chromosome 2"/>
</dbReference>
<comment type="subcellular location">
    <subcellularLocation>
        <location evidence="1 7">Cell membrane</location>
        <topology evidence="1 7">Multi-pass membrane protein</topology>
    </subcellularLocation>
</comment>
<evidence type="ECO:0000313" key="9">
    <source>
        <dbReference type="EMBL" id="NWJ48633.1"/>
    </source>
</evidence>
<keyword evidence="6 7" id="KW-0472">Membrane</keyword>
<evidence type="ECO:0000256" key="4">
    <source>
        <dbReference type="ARBA" id="ARBA00022692"/>
    </source>
</evidence>
<keyword evidence="12" id="KW-1185">Reference proteome</keyword>
<feature type="domain" description="ABC transmembrane type-1" evidence="8">
    <location>
        <begin position="149"/>
        <end position="364"/>
    </location>
</feature>
<dbReference type="Proteomes" id="UP000521676">
    <property type="component" value="Unassembled WGS sequence"/>
</dbReference>
<feature type="transmembrane region" description="Helical" evidence="7">
    <location>
        <begin position="343"/>
        <end position="365"/>
    </location>
</feature>